<organism evidence="1 2">
    <name type="scientific">Nephila pilipes</name>
    <name type="common">Giant wood spider</name>
    <name type="synonym">Nephila maculata</name>
    <dbReference type="NCBI Taxonomy" id="299642"/>
    <lineage>
        <taxon>Eukaryota</taxon>
        <taxon>Metazoa</taxon>
        <taxon>Ecdysozoa</taxon>
        <taxon>Arthropoda</taxon>
        <taxon>Chelicerata</taxon>
        <taxon>Arachnida</taxon>
        <taxon>Araneae</taxon>
        <taxon>Araneomorphae</taxon>
        <taxon>Entelegynae</taxon>
        <taxon>Araneoidea</taxon>
        <taxon>Nephilidae</taxon>
        <taxon>Nephila</taxon>
    </lineage>
</organism>
<name>A0A8X6PBS3_NEPPI</name>
<comment type="caution">
    <text evidence="1">The sequence shown here is derived from an EMBL/GenBank/DDBJ whole genome shotgun (WGS) entry which is preliminary data.</text>
</comment>
<gene>
    <name evidence="1" type="ORF">NPIL_589281</name>
</gene>
<dbReference type="Proteomes" id="UP000887013">
    <property type="component" value="Unassembled WGS sequence"/>
</dbReference>
<reference evidence="1" key="1">
    <citation type="submission" date="2020-08" db="EMBL/GenBank/DDBJ databases">
        <title>Multicomponent nature underlies the extraordinary mechanical properties of spider dragline silk.</title>
        <authorList>
            <person name="Kono N."/>
            <person name="Nakamura H."/>
            <person name="Mori M."/>
            <person name="Yoshida Y."/>
            <person name="Ohtoshi R."/>
            <person name="Malay A.D."/>
            <person name="Moran D.A.P."/>
            <person name="Tomita M."/>
            <person name="Numata K."/>
            <person name="Arakawa K."/>
        </authorList>
    </citation>
    <scope>NUCLEOTIDE SEQUENCE</scope>
</reference>
<accession>A0A8X6PBS3</accession>
<proteinExistence type="predicted"/>
<evidence type="ECO:0000313" key="2">
    <source>
        <dbReference type="Proteomes" id="UP000887013"/>
    </source>
</evidence>
<protein>
    <submittedName>
        <fullName evidence="1">Uncharacterized protein</fullName>
    </submittedName>
</protein>
<dbReference type="EMBL" id="BMAW01068012">
    <property type="protein sequence ID" value="GFT62353.1"/>
    <property type="molecule type" value="Genomic_DNA"/>
</dbReference>
<sequence length="77" mass="9115">MFDLTLDFREWRVFNFPFKVGSECRQNEEEESHRRILSTFSPGLTGTYHKLKLVSDILVECHLRLQRGKLMNSQDPS</sequence>
<dbReference type="AlphaFoldDB" id="A0A8X6PBS3"/>
<evidence type="ECO:0000313" key="1">
    <source>
        <dbReference type="EMBL" id="GFT62353.1"/>
    </source>
</evidence>
<keyword evidence="2" id="KW-1185">Reference proteome</keyword>